<dbReference type="PANTHER" id="PTHR43247:SF1">
    <property type="entry name" value="PHOSPHOSERINE AMINOTRANSFERASE"/>
    <property type="match status" value="1"/>
</dbReference>
<accession>A0AAW1NDQ2</accession>
<dbReference type="Proteomes" id="UP001443914">
    <property type="component" value="Unassembled WGS sequence"/>
</dbReference>
<sequence>MKHLERIAAGNRFSQLHCGAIASCFAEHVLEDFGPEGWIELYPDEEEAREHSFLNHTHVRDKLLWINDANDWFLKNQVICCLSNANLLPLLPLPHSTEPTPRPNYCLVAPQVPADPEAAPRPRRPTTQRRGPRTPAAAAANPFAAGPSFTASGSGTAAAADPSFHAGPYTFDDYARTVPLIPPRVTPPYGPEYEYFIPYPTGPQLPPFHGTPPEVREQIIWDSQKRIIDTLNARFLDLSLSITSSTSSTATDRVFNFADGPAVLSEPVIRKALEDILIWNGSGMSFMEMCHRGKEFTSIIDKAESDLRSLLNIPIDEFSFVVLFLQGGATSQFSAVSLNLCSSPQDHVDYLITGSWGDKAAREVAKYSSVSFLWSGKGENYVRVPDFGSLKQNPRAKYLHICANETIYGAEFKDYLTSLNEEGLLVADMSSTFCSKTVDVSKFGVIYTGAQKNVGPAGVTIVIVRRDLIGKSQKNTPVMLDYKIHAENKSLYNTPPCFGIYMYGLVFEDLLQQGGLEEVENKNVAKGQLLYDAIDNGEGFFRCPVKKLVRSLMNVPFRLVNSELEGQFIKQAAKEKMVTLKRHRSVGGMRASIYNAMPLAGVQKMVAFMKDYQARHS</sequence>
<feature type="domain" description="Aminotransferase class V" evidence="14">
    <location>
        <begin position="254"/>
        <end position="604"/>
    </location>
</feature>
<evidence type="ECO:0000256" key="2">
    <source>
        <dbReference type="ARBA" id="ARBA00005099"/>
    </source>
</evidence>
<dbReference type="FunFam" id="3.40.640.10:FF:000010">
    <property type="entry name" value="Phosphoserine aminotransferase"/>
    <property type="match status" value="1"/>
</dbReference>
<keyword evidence="16" id="KW-1185">Reference proteome</keyword>
<dbReference type="AlphaFoldDB" id="A0AAW1NDQ2"/>
<proteinExistence type="inferred from homology"/>
<comment type="pathway">
    <text evidence="2 12">Amino-acid biosynthesis; L-serine biosynthesis; L-serine from 3-phospho-D-glycerate: step 2/3.</text>
</comment>
<dbReference type="InterPro" id="IPR022278">
    <property type="entry name" value="Pser_aminoTfrase"/>
</dbReference>
<evidence type="ECO:0000256" key="6">
    <source>
        <dbReference type="ARBA" id="ARBA00022679"/>
    </source>
</evidence>
<dbReference type="PROSITE" id="PS00595">
    <property type="entry name" value="AA_TRANSFER_CLASS_5"/>
    <property type="match status" value="1"/>
</dbReference>
<evidence type="ECO:0000256" key="10">
    <source>
        <dbReference type="ARBA" id="ARBA00049007"/>
    </source>
</evidence>
<feature type="compositionally biased region" description="Basic residues" evidence="13">
    <location>
        <begin position="121"/>
        <end position="132"/>
    </location>
</feature>
<comment type="catalytic activity">
    <reaction evidence="9">
        <text>4-(phosphooxy)-L-threonine + 2-oxoglutarate = (R)-3-hydroxy-2-oxo-4-phosphooxybutanoate + L-glutamate</text>
        <dbReference type="Rhea" id="RHEA:16573"/>
        <dbReference type="ChEBI" id="CHEBI:16810"/>
        <dbReference type="ChEBI" id="CHEBI:29985"/>
        <dbReference type="ChEBI" id="CHEBI:58452"/>
        <dbReference type="ChEBI" id="CHEBI:58538"/>
        <dbReference type="EC" id="2.6.1.52"/>
    </reaction>
</comment>
<dbReference type="FunFam" id="3.90.1150.10:FF:000006">
    <property type="entry name" value="Phosphoserine aminotransferase"/>
    <property type="match status" value="1"/>
</dbReference>
<evidence type="ECO:0000256" key="5">
    <source>
        <dbReference type="ARBA" id="ARBA00022605"/>
    </source>
</evidence>
<comment type="cofactor">
    <cofactor evidence="1 11">
        <name>pyridoxal 5'-phosphate</name>
        <dbReference type="ChEBI" id="CHEBI:597326"/>
    </cofactor>
</comment>
<dbReference type="PROSITE" id="PS51257">
    <property type="entry name" value="PROKAR_LIPOPROTEIN"/>
    <property type="match status" value="1"/>
</dbReference>
<evidence type="ECO:0000256" key="12">
    <source>
        <dbReference type="RuleBase" id="RU004505"/>
    </source>
</evidence>
<dbReference type="NCBIfam" id="TIGR01364">
    <property type="entry name" value="serC_1"/>
    <property type="match status" value="1"/>
</dbReference>
<keyword evidence="7" id="KW-0663">Pyridoxal phosphate</keyword>
<reference evidence="15" key="1">
    <citation type="submission" date="2024-03" db="EMBL/GenBank/DDBJ databases">
        <title>WGS assembly of Saponaria officinalis var. Norfolk2.</title>
        <authorList>
            <person name="Jenkins J."/>
            <person name="Shu S."/>
            <person name="Grimwood J."/>
            <person name="Barry K."/>
            <person name="Goodstein D."/>
            <person name="Schmutz J."/>
            <person name="Leebens-Mack J."/>
            <person name="Osbourn A."/>
        </authorList>
    </citation>
    <scope>NUCLEOTIDE SEQUENCE [LARGE SCALE GENOMIC DNA]</scope>
    <source>
        <strain evidence="15">JIC</strain>
    </source>
</reference>
<protein>
    <recommendedName>
        <fullName evidence="12">Phosphoserine aminotransferase</fullName>
        <ecNumber evidence="12">2.6.1.52</ecNumber>
    </recommendedName>
</protein>
<dbReference type="GO" id="GO:0009570">
    <property type="term" value="C:chloroplast stroma"/>
    <property type="evidence" value="ECO:0007669"/>
    <property type="project" value="TreeGrafter"/>
</dbReference>
<evidence type="ECO:0000313" key="15">
    <source>
        <dbReference type="EMBL" id="KAK9755504.1"/>
    </source>
</evidence>
<evidence type="ECO:0000256" key="13">
    <source>
        <dbReference type="SAM" id="MobiDB-lite"/>
    </source>
</evidence>
<evidence type="ECO:0000256" key="8">
    <source>
        <dbReference type="ARBA" id="ARBA00023299"/>
    </source>
</evidence>
<evidence type="ECO:0000256" key="4">
    <source>
        <dbReference type="ARBA" id="ARBA00022576"/>
    </source>
</evidence>
<dbReference type="HAMAP" id="MF_00160">
    <property type="entry name" value="SerC_aminotrans_5"/>
    <property type="match status" value="1"/>
</dbReference>
<organism evidence="15 16">
    <name type="scientific">Saponaria officinalis</name>
    <name type="common">Common soapwort</name>
    <name type="synonym">Lychnis saponaria</name>
    <dbReference type="NCBI Taxonomy" id="3572"/>
    <lineage>
        <taxon>Eukaryota</taxon>
        <taxon>Viridiplantae</taxon>
        <taxon>Streptophyta</taxon>
        <taxon>Embryophyta</taxon>
        <taxon>Tracheophyta</taxon>
        <taxon>Spermatophyta</taxon>
        <taxon>Magnoliopsida</taxon>
        <taxon>eudicotyledons</taxon>
        <taxon>Gunneridae</taxon>
        <taxon>Pentapetalae</taxon>
        <taxon>Caryophyllales</taxon>
        <taxon>Caryophyllaceae</taxon>
        <taxon>Caryophylleae</taxon>
        <taxon>Saponaria</taxon>
    </lineage>
</organism>
<dbReference type="EC" id="2.6.1.52" evidence="12"/>
<dbReference type="InterPro" id="IPR015424">
    <property type="entry name" value="PyrdxlP-dep_Trfase"/>
</dbReference>
<dbReference type="InterPro" id="IPR015421">
    <property type="entry name" value="PyrdxlP-dep_Trfase_major"/>
</dbReference>
<feature type="region of interest" description="Disordered" evidence="13">
    <location>
        <begin position="111"/>
        <end position="145"/>
    </location>
</feature>
<evidence type="ECO:0000256" key="1">
    <source>
        <dbReference type="ARBA" id="ARBA00001933"/>
    </source>
</evidence>
<dbReference type="PANTHER" id="PTHR43247">
    <property type="entry name" value="PHOSPHOSERINE AMINOTRANSFERASE"/>
    <property type="match status" value="1"/>
</dbReference>
<comment type="similarity">
    <text evidence="3">Belongs to the class-V pyridoxal-phosphate-dependent aminotransferase family. SerC subfamily.</text>
</comment>
<keyword evidence="6 12" id="KW-0808">Transferase</keyword>
<dbReference type="InterPro" id="IPR020578">
    <property type="entry name" value="Aminotrans_V_PyrdxlP_BS"/>
</dbReference>
<dbReference type="GO" id="GO:0004648">
    <property type="term" value="F:O-phospho-L-serine:2-oxoglutarate aminotransferase activity"/>
    <property type="evidence" value="ECO:0007669"/>
    <property type="project" value="UniProtKB-EC"/>
</dbReference>
<comment type="catalytic activity">
    <reaction evidence="10 12">
        <text>O-phospho-L-serine + 2-oxoglutarate = 3-phosphooxypyruvate + L-glutamate</text>
        <dbReference type="Rhea" id="RHEA:14329"/>
        <dbReference type="ChEBI" id="CHEBI:16810"/>
        <dbReference type="ChEBI" id="CHEBI:18110"/>
        <dbReference type="ChEBI" id="CHEBI:29985"/>
        <dbReference type="ChEBI" id="CHEBI:57524"/>
        <dbReference type="EC" id="2.6.1.52"/>
    </reaction>
</comment>
<comment type="caution">
    <text evidence="15">The sequence shown here is derived from an EMBL/GenBank/DDBJ whole genome shotgun (WGS) entry which is preliminary data.</text>
</comment>
<evidence type="ECO:0000256" key="11">
    <source>
        <dbReference type="RuleBase" id="RU004504"/>
    </source>
</evidence>
<dbReference type="EMBL" id="JBDFQZ010000001">
    <property type="protein sequence ID" value="KAK9755504.1"/>
    <property type="molecule type" value="Genomic_DNA"/>
</dbReference>
<evidence type="ECO:0000256" key="3">
    <source>
        <dbReference type="ARBA" id="ARBA00006904"/>
    </source>
</evidence>
<feature type="compositionally biased region" description="Low complexity" evidence="13">
    <location>
        <begin position="133"/>
        <end position="145"/>
    </location>
</feature>
<dbReference type="InterPro" id="IPR015422">
    <property type="entry name" value="PyrdxlP-dep_Trfase_small"/>
</dbReference>
<keyword evidence="8 12" id="KW-0718">Serine biosynthesis</keyword>
<dbReference type="InterPro" id="IPR000192">
    <property type="entry name" value="Aminotrans_V_dom"/>
</dbReference>
<keyword evidence="5 12" id="KW-0028">Amino-acid biosynthesis</keyword>
<gene>
    <name evidence="15" type="ORF">RND81_01G030100</name>
</gene>
<dbReference type="Pfam" id="PF00266">
    <property type="entry name" value="Aminotran_5"/>
    <property type="match status" value="1"/>
</dbReference>
<dbReference type="SUPFAM" id="SSF53383">
    <property type="entry name" value="PLP-dependent transferases"/>
    <property type="match status" value="1"/>
</dbReference>
<evidence type="ECO:0000313" key="16">
    <source>
        <dbReference type="Proteomes" id="UP001443914"/>
    </source>
</evidence>
<evidence type="ECO:0000256" key="7">
    <source>
        <dbReference type="ARBA" id="ARBA00022898"/>
    </source>
</evidence>
<dbReference type="NCBIfam" id="NF003764">
    <property type="entry name" value="PRK05355.1"/>
    <property type="match status" value="1"/>
</dbReference>
<keyword evidence="4 12" id="KW-0032">Aminotransferase</keyword>
<dbReference type="GO" id="GO:0030170">
    <property type="term" value="F:pyridoxal phosphate binding"/>
    <property type="evidence" value="ECO:0007669"/>
    <property type="project" value="TreeGrafter"/>
</dbReference>
<name>A0AAW1NDQ2_SAPOF</name>
<dbReference type="Gene3D" id="3.40.640.10">
    <property type="entry name" value="Type I PLP-dependent aspartate aminotransferase-like (Major domain)"/>
    <property type="match status" value="1"/>
</dbReference>
<evidence type="ECO:0000259" key="14">
    <source>
        <dbReference type="Pfam" id="PF00266"/>
    </source>
</evidence>
<dbReference type="GO" id="GO:0006564">
    <property type="term" value="P:L-serine biosynthetic process"/>
    <property type="evidence" value="ECO:0007669"/>
    <property type="project" value="UniProtKB-KW"/>
</dbReference>
<evidence type="ECO:0000256" key="9">
    <source>
        <dbReference type="ARBA" id="ARBA00047630"/>
    </source>
</evidence>
<dbReference type="Gene3D" id="3.90.1150.10">
    <property type="entry name" value="Aspartate Aminotransferase, domain 1"/>
    <property type="match status" value="1"/>
</dbReference>